<protein>
    <submittedName>
        <fullName evidence="2">Uncharacterized protein</fullName>
    </submittedName>
</protein>
<accession>A0A9D4BUQ2</accession>
<gene>
    <name evidence="2" type="ORF">DPMN_069852</name>
</gene>
<evidence type="ECO:0000313" key="2">
    <source>
        <dbReference type="EMBL" id="KAH3710375.1"/>
    </source>
</evidence>
<reference evidence="2" key="1">
    <citation type="journal article" date="2019" name="bioRxiv">
        <title>The Genome of the Zebra Mussel, Dreissena polymorpha: A Resource for Invasive Species Research.</title>
        <authorList>
            <person name="McCartney M.A."/>
            <person name="Auch B."/>
            <person name="Kono T."/>
            <person name="Mallez S."/>
            <person name="Zhang Y."/>
            <person name="Obille A."/>
            <person name="Becker A."/>
            <person name="Abrahante J.E."/>
            <person name="Garbe J."/>
            <person name="Badalamenti J.P."/>
            <person name="Herman A."/>
            <person name="Mangelson H."/>
            <person name="Liachko I."/>
            <person name="Sullivan S."/>
            <person name="Sone E.D."/>
            <person name="Koren S."/>
            <person name="Silverstein K.A.T."/>
            <person name="Beckman K.B."/>
            <person name="Gohl D.M."/>
        </authorList>
    </citation>
    <scope>NUCLEOTIDE SEQUENCE</scope>
    <source>
        <strain evidence="2">Duluth1</strain>
        <tissue evidence="2">Whole animal</tissue>
    </source>
</reference>
<name>A0A9D4BUQ2_DREPO</name>
<keyword evidence="1" id="KW-1133">Transmembrane helix</keyword>
<comment type="caution">
    <text evidence="2">The sequence shown here is derived from an EMBL/GenBank/DDBJ whole genome shotgun (WGS) entry which is preliminary data.</text>
</comment>
<feature type="transmembrane region" description="Helical" evidence="1">
    <location>
        <begin position="74"/>
        <end position="97"/>
    </location>
</feature>
<organism evidence="2 3">
    <name type="scientific">Dreissena polymorpha</name>
    <name type="common">Zebra mussel</name>
    <name type="synonym">Mytilus polymorpha</name>
    <dbReference type="NCBI Taxonomy" id="45954"/>
    <lineage>
        <taxon>Eukaryota</taxon>
        <taxon>Metazoa</taxon>
        <taxon>Spiralia</taxon>
        <taxon>Lophotrochozoa</taxon>
        <taxon>Mollusca</taxon>
        <taxon>Bivalvia</taxon>
        <taxon>Autobranchia</taxon>
        <taxon>Heteroconchia</taxon>
        <taxon>Euheterodonta</taxon>
        <taxon>Imparidentia</taxon>
        <taxon>Neoheterodontei</taxon>
        <taxon>Myida</taxon>
        <taxon>Dreissenoidea</taxon>
        <taxon>Dreissenidae</taxon>
        <taxon>Dreissena</taxon>
    </lineage>
</organism>
<feature type="transmembrane region" description="Helical" evidence="1">
    <location>
        <begin position="103"/>
        <end position="122"/>
    </location>
</feature>
<reference evidence="2" key="2">
    <citation type="submission" date="2020-11" db="EMBL/GenBank/DDBJ databases">
        <authorList>
            <person name="McCartney M.A."/>
            <person name="Auch B."/>
            <person name="Kono T."/>
            <person name="Mallez S."/>
            <person name="Becker A."/>
            <person name="Gohl D.M."/>
            <person name="Silverstein K.A.T."/>
            <person name="Koren S."/>
            <person name="Bechman K.B."/>
            <person name="Herman A."/>
            <person name="Abrahante J.E."/>
            <person name="Garbe J."/>
        </authorList>
    </citation>
    <scope>NUCLEOTIDE SEQUENCE</scope>
    <source>
        <strain evidence="2">Duluth1</strain>
        <tissue evidence="2">Whole animal</tissue>
    </source>
</reference>
<evidence type="ECO:0000313" key="3">
    <source>
        <dbReference type="Proteomes" id="UP000828390"/>
    </source>
</evidence>
<sequence length="143" mass="15846">MHVVQVHSAQLWLSRLACITLPLAGSFCKALAISSGLYHPHSCRFILHNSGYLAWLVSPSLMQVHSARLWLSRLAYIALPLAGSFCKALAISSGLYHPPSRRFILQGSGYLVWHISLSLLQVQYARLWLSRLACITLTLAGSF</sequence>
<dbReference type="AlphaFoldDB" id="A0A9D4BUQ2"/>
<keyword evidence="1" id="KW-0812">Transmembrane</keyword>
<feature type="transmembrane region" description="Helical" evidence="1">
    <location>
        <begin position="12"/>
        <end position="33"/>
    </location>
</feature>
<evidence type="ECO:0000256" key="1">
    <source>
        <dbReference type="SAM" id="Phobius"/>
    </source>
</evidence>
<keyword evidence="1" id="KW-0472">Membrane</keyword>
<dbReference type="EMBL" id="JAIWYP010000014">
    <property type="protein sequence ID" value="KAH3710375.1"/>
    <property type="molecule type" value="Genomic_DNA"/>
</dbReference>
<dbReference type="Proteomes" id="UP000828390">
    <property type="component" value="Unassembled WGS sequence"/>
</dbReference>
<keyword evidence="3" id="KW-1185">Reference proteome</keyword>
<proteinExistence type="predicted"/>